<dbReference type="SMART" id="SM00955">
    <property type="entry name" value="RNB"/>
    <property type="match status" value="1"/>
</dbReference>
<dbReference type="Gene3D" id="2.40.50.140">
    <property type="entry name" value="Nucleic acid-binding proteins"/>
    <property type="match status" value="3"/>
</dbReference>
<dbReference type="InterPro" id="IPR001900">
    <property type="entry name" value="RNase_II/R"/>
</dbReference>
<dbReference type="InterPro" id="IPR012340">
    <property type="entry name" value="NA-bd_OB-fold"/>
</dbReference>
<feature type="compositionally biased region" description="Basic residues" evidence="9">
    <location>
        <begin position="793"/>
        <end position="810"/>
    </location>
</feature>
<proteinExistence type="inferred from homology"/>
<evidence type="ECO:0000256" key="3">
    <source>
        <dbReference type="ARBA" id="ARBA00022490"/>
    </source>
</evidence>
<name>A0A6N7VN84_ACIFE</name>
<accession>A0A6N7VN84</accession>
<keyword evidence="7 8" id="KW-0694">RNA-binding</keyword>
<dbReference type="NCBIfam" id="TIGR02063">
    <property type="entry name" value="RNase_R"/>
    <property type="match status" value="1"/>
</dbReference>
<feature type="compositionally biased region" description="Basic and acidic residues" evidence="9">
    <location>
        <begin position="736"/>
        <end position="753"/>
    </location>
</feature>
<dbReference type="GO" id="GO:0006402">
    <property type="term" value="P:mRNA catabolic process"/>
    <property type="evidence" value="ECO:0007669"/>
    <property type="project" value="TreeGrafter"/>
</dbReference>
<feature type="compositionally biased region" description="Polar residues" evidence="9">
    <location>
        <begin position="768"/>
        <end position="792"/>
    </location>
</feature>
<reference evidence="11 12" key="1">
    <citation type="submission" date="2019-08" db="EMBL/GenBank/DDBJ databases">
        <title>In-depth cultivation of the pig gut microbiome towards novel bacterial diversity and tailored functional studies.</title>
        <authorList>
            <person name="Wylensek D."/>
            <person name="Hitch T.C.A."/>
            <person name="Clavel T."/>
        </authorList>
    </citation>
    <scope>NUCLEOTIDE SEQUENCE [LARGE SCALE GENOMIC DNA]</scope>
    <source>
        <strain evidence="11 12">WCA-389-WT-5B</strain>
    </source>
</reference>
<keyword evidence="4 8" id="KW-0540">Nuclease</keyword>
<keyword evidence="6 8" id="KW-0269">Exonuclease</keyword>
<dbReference type="GO" id="GO:0003723">
    <property type="term" value="F:RNA binding"/>
    <property type="evidence" value="ECO:0007669"/>
    <property type="project" value="UniProtKB-UniRule"/>
</dbReference>
<organism evidence="11 12">
    <name type="scientific">Acidaminococcus fermentans</name>
    <dbReference type="NCBI Taxonomy" id="905"/>
    <lineage>
        <taxon>Bacteria</taxon>
        <taxon>Bacillati</taxon>
        <taxon>Bacillota</taxon>
        <taxon>Negativicutes</taxon>
        <taxon>Acidaminococcales</taxon>
        <taxon>Acidaminococcaceae</taxon>
        <taxon>Acidaminococcus</taxon>
    </lineage>
</organism>
<dbReference type="InterPro" id="IPR050180">
    <property type="entry name" value="RNR_Ribonuclease"/>
</dbReference>
<dbReference type="Pfam" id="PF08206">
    <property type="entry name" value="OB_RNB"/>
    <property type="match status" value="1"/>
</dbReference>
<dbReference type="PANTHER" id="PTHR23355">
    <property type="entry name" value="RIBONUCLEASE"/>
    <property type="match status" value="1"/>
</dbReference>
<evidence type="ECO:0000256" key="7">
    <source>
        <dbReference type="ARBA" id="ARBA00022884"/>
    </source>
</evidence>
<evidence type="ECO:0000259" key="10">
    <source>
        <dbReference type="PROSITE" id="PS50126"/>
    </source>
</evidence>
<dbReference type="HAMAP" id="MF_01895">
    <property type="entry name" value="RNase_R"/>
    <property type="match status" value="1"/>
</dbReference>
<feature type="compositionally biased region" description="Basic and acidic residues" evidence="9">
    <location>
        <begin position="811"/>
        <end position="824"/>
    </location>
</feature>
<comment type="subcellular location">
    <subcellularLocation>
        <location evidence="2 8">Cytoplasm</location>
    </subcellularLocation>
</comment>
<comment type="similarity">
    <text evidence="8">Belongs to the RNR ribonuclease family. RNase R subfamily.</text>
</comment>
<dbReference type="Pfam" id="PF17876">
    <property type="entry name" value="CSD2"/>
    <property type="match status" value="1"/>
</dbReference>
<dbReference type="Pfam" id="PF00575">
    <property type="entry name" value="S1"/>
    <property type="match status" value="1"/>
</dbReference>
<dbReference type="NCBIfam" id="TIGR00358">
    <property type="entry name" value="3_prime_RNase"/>
    <property type="match status" value="1"/>
</dbReference>
<dbReference type="PROSITE" id="PS01175">
    <property type="entry name" value="RIBONUCLEASE_II"/>
    <property type="match status" value="1"/>
</dbReference>
<sequence length="824" mass="93632">MINTEMETKILGYMKDHPTAPLSADELIQALALKGADLKLFWTVMEELETRGQVVKTRFNTYGLPAAMGLVVGRCQVTSKGFAFVIPEEKTEDGDLFIPASSLSGAMDGDTVMARVMKSVFDDRQEGKIIRILNRAHHKLVGTFSKSGEFGFVIPDNKRVGRDIYVRRKDFNGARDKEKVVVEITTWPDERRNAEGKIVEILGKPGDIGLEILSIIKDNDLPTKFPAPVQEAAEKVEQKIKKKEIQNRLDRRDWNIITIDGVDSKDLDDAVYVEKQGDNYFLGVYIADVSYYVQPHSLLDQEAYERGTSVYLVDRVLPMLPVELSNGICSLNEGEDRLTMACEMLLDGKTGRTISFTIAPSVINNHHRMNYPDVRAILVDQDEALRKKYVDIVPMLEDMGRLQQVLHKKRERRGAINFELPEQKVLLDEQKHPVAIVKRERSVAEMMIEEFMLAANETVAGFMAKHKRPFIYRVHDLPDPEKIQNLAKLMALFGVTLKVEEKMRPKDLQRALDKVAGKPEEKLISTVALRSMRQAVYQTENIGHFGLAAHFYTHFTSPIRRYPDLMVHRLLRRQLDGERLTRQQAEERTQRLSLVASHCSIRERGAIDAERQTVDLKMAEYMLQFVGQEFTGTISGVSSFGFFVELDNGVEGLVHVSSLTDDYYDYIEGQYALIGQHLGNRYRLGDQVKIQVLQVDVAERKIDFVLAGLSPEAADQMRRELGRQKKTKTGIATGKLRNDTTGRKSGDRKEFGKKNSRSRNRKKKKNTAQKGQETSLSQLVPQGTENAGNSSSTKKKNNRRRRRRRDRKHGKASEGNRRKPESQA</sequence>
<dbReference type="EMBL" id="VULN01000010">
    <property type="protein sequence ID" value="MSS82460.1"/>
    <property type="molecule type" value="Genomic_DNA"/>
</dbReference>
<dbReference type="InterPro" id="IPR022966">
    <property type="entry name" value="RNase_II/R_CS"/>
</dbReference>
<evidence type="ECO:0000256" key="1">
    <source>
        <dbReference type="ARBA" id="ARBA00001849"/>
    </source>
</evidence>
<evidence type="ECO:0000313" key="11">
    <source>
        <dbReference type="EMBL" id="MSS82460.1"/>
    </source>
</evidence>
<dbReference type="AlphaFoldDB" id="A0A6N7VN84"/>
<feature type="region of interest" description="Disordered" evidence="9">
    <location>
        <begin position="719"/>
        <end position="824"/>
    </location>
</feature>
<comment type="catalytic activity">
    <reaction evidence="1 8">
        <text>Exonucleolytic cleavage in the 3'- to 5'-direction to yield nucleoside 5'-phosphates.</text>
        <dbReference type="EC" id="3.1.13.1"/>
    </reaction>
</comment>
<evidence type="ECO:0000256" key="6">
    <source>
        <dbReference type="ARBA" id="ARBA00022839"/>
    </source>
</evidence>
<dbReference type="Proteomes" id="UP000441455">
    <property type="component" value="Unassembled WGS sequence"/>
</dbReference>
<dbReference type="Pfam" id="PF00773">
    <property type="entry name" value="RNB"/>
    <property type="match status" value="1"/>
</dbReference>
<gene>
    <name evidence="8 11" type="primary">rnr</name>
    <name evidence="11" type="ORF">FX155_07625</name>
</gene>
<dbReference type="OrthoDB" id="9764149at2"/>
<feature type="compositionally biased region" description="Basic residues" evidence="9">
    <location>
        <begin position="754"/>
        <end position="767"/>
    </location>
</feature>
<evidence type="ECO:0000256" key="9">
    <source>
        <dbReference type="SAM" id="MobiDB-lite"/>
    </source>
</evidence>
<evidence type="ECO:0000313" key="12">
    <source>
        <dbReference type="Proteomes" id="UP000441455"/>
    </source>
</evidence>
<dbReference type="GO" id="GO:0008859">
    <property type="term" value="F:exoribonuclease II activity"/>
    <property type="evidence" value="ECO:0007669"/>
    <property type="project" value="UniProtKB-UniRule"/>
</dbReference>
<comment type="function">
    <text evidence="8">3'-5' exoribonuclease that releases 5'-nucleoside monophosphates and is involved in maturation of structured RNAs.</text>
</comment>
<dbReference type="InterPro" id="IPR011805">
    <property type="entry name" value="RNase_R"/>
</dbReference>
<protein>
    <recommendedName>
        <fullName evidence="8">Ribonuclease R</fullName>
        <shortName evidence="8">RNase R</shortName>
        <ecNumber evidence="8">3.1.13.1</ecNumber>
    </recommendedName>
</protein>
<dbReference type="EC" id="3.1.13.1" evidence="8"/>
<comment type="caution">
    <text evidence="11">The sequence shown here is derived from an EMBL/GenBank/DDBJ whole genome shotgun (WGS) entry which is preliminary data.</text>
</comment>
<dbReference type="SMART" id="SM00316">
    <property type="entry name" value="S1"/>
    <property type="match status" value="1"/>
</dbReference>
<dbReference type="SUPFAM" id="SSF50249">
    <property type="entry name" value="Nucleic acid-binding proteins"/>
    <property type="match status" value="4"/>
</dbReference>
<evidence type="ECO:0000256" key="2">
    <source>
        <dbReference type="ARBA" id="ARBA00004496"/>
    </source>
</evidence>
<keyword evidence="5 8" id="KW-0378">Hydrolase</keyword>
<feature type="domain" description="S1 motif" evidence="10">
    <location>
        <begin position="627"/>
        <end position="707"/>
    </location>
</feature>
<dbReference type="SMART" id="SM00357">
    <property type="entry name" value="CSP"/>
    <property type="match status" value="2"/>
</dbReference>
<dbReference type="InterPro" id="IPR003029">
    <property type="entry name" value="S1_domain"/>
</dbReference>
<dbReference type="InterPro" id="IPR011129">
    <property type="entry name" value="CSD"/>
</dbReference>
<dbReference type="GO" id="GO:0005829">
    <property type="term" value="C:cytosol"/>
    <property type="evidence" value="ECO:0007669"/>
    <property type="project" value="TreeGrafter"/>
</dbReference>
<keyword evidence="3 8" id="KW-0963">Cytoplasm</keyword>
<dbReference type="RefSeq" id="WP_154488304.1">
    <property type="nucleotide sequence ID" value="NZ_VULN01000010.1"/>
</dbReference>
<dbReference type="CDD" id="cd04471">
    <property type="entry name" value="S1_RNase_R"/>
    <property type="match status" value="1"/>
</dbReference>
<dbReference type="InterPro" id="IPR040476">
    <property type="entry name" value="CSD2"/>
</dbReference>
<dbReference type="InterPro" id="IPR013223">
    <property type="entry name" value="RNase_B_OB_dom"/>
</dbReference>
<evidence type="ECO:0000256" key="8">
    <source>
        <dbReference type="HAMAP-Rule" id="MF_01895"/>
    </source>
</evidence>
<dbReference type="InterPro" id="IPR004476">
    <property type="entry name" value="RNase_II/RNase_R"/>
</dbReference>
<evidence type="ECO:0000256" key="4">
    <source>
        <dbReference type="ARBA" id="ARBA00022722"/>
    </source>
</evidence>
<dbReference type="PROSITE" id="PS50126">
    <property type="entry name" value="S1"/>
    <property type="match status" value="1"/>
</dbReference>
<dbReference type="PANTHER" id="PTHR23355:SF9">
    <property type="entry name" value="DIS3-LIKE EXONUCLEASE 2"/>
    <property type="match status" value="1"/>
</dbReference>
<evidence type="ECO:0000256" key="5">
    <source>
        <dbReference type="ARBA" id="ARBA00022801"/>
    </source>
</evidence>